<dbReference type="HOGENOM" id="CLU_2979200_0_0_1"/>
<dbReference type="VEuPathDB" id="FungiDB:GGTG_00210"/>
<name>J3NG17_GAET3</name>
<dbReference type="RefSeq" id="XP_009216216.1">
    <property type="nucleotide sequence ID" value="XM_009217952.1"/>
</dbReference>
<evidence type="ECO:0000313" key="3">
    <source>
        <dbReference type="Proteomes" id="UP000006039"/>
    </source>
</evidence>
<protein>
    <submittedName>
        <fullName evidence="1 2">Uncharacterized protein</fullName>
    </submittedName>
</protein>
<evidence type="ECO:0000313" key="2">
    <source>
        <dbReference type="EnsemblFungi" id="EJT80207"/>
    </source>
</evidence>
<sequence>MSIFPTHILSNRQGRSDSLRRTFLQAKVSIRRQTWEPIGRVLRRWTCKTEASLSFVRL</sequence>
<reference evidence="1" key="3">
    <citation type="submission" date="2010-09" db="EMBL/GenBank/DDBJ databases">
        <title>Annotation of Gaeumannomyces graminis var. tritici R3-111a-1.</title>
        <authorList>
            <consortium name="The Broad Institute Genome Sequencing Platform"/>
            <person name="Ma L.-J."/>
            <person name="Dead R."/>
            <person name="Young S.K."/>
            <person name="Zeng Q."/>
            <person name="Gargeya S."/>
            <person name="Fitzgerald M."/>
            <person name="Haas B."/>
            <person name="Abouelleil A."/>
            <person name="Alvarado L."/>
            <person name="Arachchi H.M."/>
            <person name="Berlin A."/>
            <person name="Brown A."/>
            <person name="Chapman S.B."/>
            <person name="Chen Z."/>
            <person name="Dunbar C."/>
            <person name="Freedman E."/>
            <person name="Gearin G."/>
            <person name="Gellesch M."/>
            <person name="Goldberg J."/>
            <person name="Griggs A."/>
            <person name="Gujja S."/>
            <person name="Heiman D."/>
            <person name="Howarth C."/>
            <person name="Larson L."/>
            <person name="Lui A."/>
            <person name="MacDonald P.J.P."/>
            <person name="Mehta T."/>
            <person name="Montmayeur A."/>
            <person name="Murphy C."/>
            <person name="Neiman D."/>
            <person name="Pearson M."/>
            <person name="Priest M."/>
            <person name="Roberts A."/>
            <person name="Saif S."/>
            <person name="Shea T."/>
            <person name="Shenoy N."/>
            <person name="Sisk P."/>
            <person name="Stolte C."/>
            <person name="Sykes S."/>
            <person name="Yandava C."/>
            <person name="Wortman J."/>
            <person name="Nusbaum C."/>
            <person name="Birren B."/>
        </authorList>
    </citation>
    <scope>NUCLEOTIDE SEQUENCE</scope>
    <source>
        <strain evidence="1">R3-111a-1</strain>
    </source>
</reference>
<accession>J3NG17</accession>
<organism evidence="1">
    <name type="scientific">Gaeumannomyces tritici (strain R3-111a-1)</name>
    <name type="common">Wheat and barley take-all root rot fungus</name>
    <name type="synonym">Gaeumannomyces graminis var. tritici</name>
    <dbReference type="NCBI Taxonomy" id="644352"/>
    <lineage>
        <taxon>Eukaryota</taxon>
        <taxon>Fungi</taxon>
        <taxon>Dikarya</taxon>
        <taxon>Ascomycota</taxon>
        <taxon>Pezizomycotina</taxon>
        <taxon>Sordariomycetes</taxon>
        <taxon>Sordariomycetidae</taxon>
        <taxon>Magnaporthales</taxon>
        <taxon>Magnaporthaceae</taxon>
        <taxon>Gaeumannomyces</taxon>
    </lineage>
</organism>
<reference evidence="3" key="1">
    <citation type="submission" date="2010-07" db="EMBL/GenBank/DDBJ databases">
        <title>The genome sequence of Gaeumannomyces graminis var. tritici strain R3-111a-1.</title>
        <authorList>
            <consortium name="The Broad Institute Genome Sequencing Platform"/>
            <person name="Ma L.-J."/>
            <person name="Dead R."/>
            <person name="Young S."/>
            <person name="Zeng Q."/>
            <person name="Koehrsen M."/>
            <person name="Alvarado L."/>
            <person name="Berlin A."/>
            <person name="Chapman S.B."/>
            <person name="Chen Z."/>
            <person name="Freedman E."/>
            <person name="Gellesch M."/>
            <person name="Goldberg J."/>
            <person name="Griggs A."/>
            <person name="Gujja S."/>
            <person name="Heilman E.R."/>
            <person name="Heiman D."/>
            <person name="Hepburn T."/>
            <person name="Howarth C."/>
            <person name="Jen D."/>
            <person name="Larson L."/>
            <person name="Mehta T."/>
            <person name="Neiman D."/>
            <person name="Pearson M."/>
            <person name="Roberts A."/>
            <person name="Saif S."/>
            <person name="Shea T."/>
            <person name="Shenoy N."/>
            <person name="Sisk P."/>
            <person name="Stolte C."/>
            <person name="Sykes S."/>
            <person name="Walk T."/>
            <person name="White J."/>
            <person name="Yandava C."/>
            <person name="Haas B."/>
            <person name="Nusbaum C."/>
            <person name="Birren B."/>
        </authorList>
    </citation>
    <scope>NUCLEOTIDE SEQUENCE [LARGE SCALE GENOMIC DNA]</scope>
    <source>
        <strain evidence="3">R3-111a-1</strain>
    </source>
</reference>
<dbReference type="AlphaFoldDB" id="J3NG17"/>
<reference evidence="2" key="4">
    <citation type="journal article" date="2015" name="G3 (Bethesda)">
        <title>Genome sequences of three phytopathogenic species of the Magnaporthaceae family of fungi.</title>
        <authorList>
            <person name="Okagaki L.H."/>
            <person name="Nunes C.C."/>
            <person name="Sailsbery J."/>
            <person name="Clay B."/>
            <person name="Brown D."/>
            <person name="John T."/>
            <person name="Oh Y."/>
            <person name="Young N."/>
            <person name="Fitzgerald M."/>
            <person name="Haas B.J."/>
            <person name="Zeng Q."/>
            <person name="Young S."/>
            <person name="Adiconis X."/>
            <person name="Fan L."/>
            <person name="Levin J.Z."/>
            <person name="Mitchell T.K."/>
            <person name="Okubara P.A."/>
            <person name="Farman M.L."/>
            <person name="Kohn L.M."/>
            <person name="Birren B."/>
            <person name="Ma L.-J."/>
            <person name="Dean R.A."/>
        </authorList>
    </citation>
    <scope>NUCLEOTIDE SEQUENCE</scope>
    <source>
        <strain evidence="2">R3-111a-1</strain>
    </source>
</reference>
<dbReference type="EnsemblFungi" id="EJT80207">
    <property type="protein sequence ID" value="EJT80207"/>
    <property type="gene ID" value="GGTG_00210"/>
</dbReference>
<evidence type="ECO:0000313" key="1">
    <source>
        <dbReference type="EMBL" id="EJT80207.1"/>
    </source>
</evidence>
<reference evidence="1" key="2">
    <citation type="submission" date="2010-07" db="EMBL/GenBank/DDBJ databases">
        <authorList>
            <consortium name="The Broad Institute Genome Sequencing Platform"/>
            <consortium name="Broad Institute Genome Sequencing Center for Infectious Disease"/>
            <person name="Ma L.-J."/>
            <person name="Dead R."/>
            <person name="Young S."/>
            <person name="Zeng Q."/>
            <person name="Koehrsen M."/>
            <person name="Alvarado L."/>
            <person name="Berlin A."/>
            <person name="Chapman S.B."/>
            <person name="Chen Z."/>
            <person name="Freedman E."/>
            <person name="Gellesch M."/>
            <person name="Goldberg J."/>
            <person name="Griggs A."/>
            <person name="Gujja S."/>
            <person name="Heilman E.R."/>
            <person name="Heiman D."/>
            <person name="Hepburn T."/>
            <person name="Howarth C."/>
            <person name="Jen D."/>
            <person name="Larson L."/>
            <person name="Mehta T."/>
            <person name="Neiman D."/>
            <person name="Pearson M."/>
            <person name="Roberts A."/>
            <person name="Saif S."/>
            <person name="Shea T."/>
            <person name="Shenoy N."/>
            <person name="Sisk P."/>
            <person name="Stolte C."/>
            <person name="Sykes S."/>
            <person name="Walk T."/>
            <person name="White J."/>
            <person name="Yandava C."/>
            <person name="Haas B."/>
            <person name="Nusbaum C."/>
            <person name="Birren B."/>
        </authorList>
    </citation>
    <scope>NUCLEOTIDE SEQUENCE</scope>
    <source>
        <strain evidence="1">R3-111a-1</strain>
    </source>
</reference>
<reference evidence="2" key="5">
    <citation type="submission" date="2018-04" db="UniProtKB">
        <authorList>
            <consortium name="EnsemblFungi"/>
        </authorList>
    </citation>
    <scope>IDENTIFICATION</scope>
    <source>
        <strain evidence="2">R3-111a-1</strain>
    </source>
</reference>
<dbReference type="EMBL" id="GL385395">
    <property type="protein sequence ID" value="EJT80207.1"/>
    <property type="molecule type" value="Genomic_DNA"/>
</dbReference>
<gene>
    <name evidence="2" type="primary">20340668</name>
    <name evidence="1" type="ORF">GGTG_00210</name>
</gene>
<dbReference type="GeneID" id="20340668"/>
<proteinExistence type="predicted"/>
<dbReference type="Proteomes" id="UP000006039">
    <property type="component" value="Unassembled WGS sequence"/>
</dbReference>
<keyword evidence="3" id="KW-1185">Reference proteome</keyword>